<dbReference type="CDD" id="cd00086">
    <property type="entry name" value="homeodomain"/>
    <property type="match status" value="1"/>
</dbReference>
<dbReference type="Gene3D" id="1.10.10.60">
    <property type="entry name" value="Homeodomain-like"/>
    <property type="match status" value="1"/>
</dbReference>
<evidence type="ECO:0000256" key="1">
    <source>
        <dbReference type="ARBA" id="ARBA00004123"/>
    </source>
</evidence>
<evidence type="ECO:0000256" key="5">
    <source>
        <dbReference type="PROSITE-ProRule" id="PRU00108"/>
    </source>
</evidence>
<reference evidence="8" key="1">
    <citation type="submission" date="2022-11" db="UniProtKB">
        <authorList>
            <consortium name="WormBaseParasite"/>
        </authorList>
    </citation>
    <scope>IDENTIFICATION</scope>
</reference>
<dbReference type="GO" id="GO:0000987">
    <property type="term" value="F:cis-regulatory region sequence-specific DNA binding"/>
    <property type="evidence" value="ECO:0007669"/>
    <property type="project" value="UniProtKB-ARBA"/>
</dbReference>
<dbReference type="InterPro" id="IPR050224">
    <property type="entry name" value="TALE_homeobox"/>
</dbReference>
<dbReference type="WBParaSite" id="PDA_v2.g17755.t1">
    <property type="protein sequence ID" value="PDA_v2.g17755.t1"/>
    <property type="gene ID" value="PDA_v2.g17755"/>
</dbReference>
<dbReference type="SUPFAM" id="SSF46689">
    <property type="entry name" value="Homeodomain-like"/>
    <property type="match status" value="1"/>
</dbReference>
<dbReference type="SMART" id="SM00389">
    <property type="entry name" value="HOX"/>
    <property type="match status" value="1"/>
</dbReference>
<keyword evidence="7" id="KW-1185">Reference proteome</keyword>
<dbReference type="GO" id="GO:0005634">
    <property type="term" value="C:nucleus"/>
    <property type="evidence" value="ECO:0007669"/>
    <property type="project" value="UniProtKB-SubCell"/>
</dbReference>
<keyword evidence="3 5" id="KW-0371">Homeobox</keyword>
<evidence type="ECO:0000313" key="7">
    <source>
        <dbReference type="Proteomes" id="UP000887578"/>
    </source>
</evidence>
<proteinExistence type="predicted"/>
<comment type="subcellular location">
    <subcellularLocation>
        <location evidence="1 5">Nucleus</location>
    </subcellularLocation>
</comment>
<feature type="DNA-binding region" description="Homeobox" evidence="5">
    <location>
        <begin position="57"/>
        <end position="110"/>
    </location>
</feature>
<protein>
    <submittedName>
        <fullName evidence="8">Homeobox domain-containing protein</fullName>
    </submittedName>
</protein>
<evidence type="ECO:0000256" key="4">
    <source>
        <dbReference type="ARBA" id="ARBA00023242"/>
    </source>
</evidence>
<dbReference type="AlphaFoldDB" id="A0A914PSD9"/>
<dbReference type="InterPro" id="IPR001356">
    <property type="entry name" value="HD"/>
</dbReference>
<keyword evidence="2 5" id="KW-0238">DNA-binding</keyword>
<organism evidence="7 8">
    <name type="scientific">Panagrolaimus davidi</name>
    <dbReference type="NCBI Taxonomy" id="227884"/>
    <lineage>
        <taxon>Eukaryota</taxon>
        <taxon>Metazoa</taxon>
        <taxon>Ecdysozoa</taxon>
        <taxon>Nematoda</taxon>
        <taxon>Chromadorea</taxon>
        <taxon>Rhabditida</taxon>
        <taxon>Tylenchina</taxon>
        <taxon>Panagrolaimomorpha</taxon>
        <taxon>Panagrolaimoidea</taxon>
        <taxon>Panagrolaimidae</taxon>
        <taxon>Panagrolaimus</taxon>
    </lineage>
</organism>
<evidence type="ECO:0000256" key="3">
    <source>
        <dbReference type="ARBA" id="ARBA00023155"/>
    </source>
</evidence>
<evidence type="ECO:0000256" key="2">
    <source>
        <dbReference type="ARBA" id="ARBA00023125"/>
    </source>
</evidence>
<name>A0A914PSD9_9BILA</name>
<keyword evidence="4 5" id="KW-0539">Nucleus</keyword>
<dbReference type="PANTHER" id="PTHR11850">
    <property type="entry name" value="HOMEOBOX PROTEIN TRANSCRIPTION FACTORS"/>
    <property type="match status" value="1"/>
</dbReference>
<dbReference type="InterPro" id="IPR008422">
    <property type="entry name" value="KN_HD"/>
</dbReference>
<dbReference type="InterPro" id="IPR009057">
    <property type="entry name" value="Homeodomain-like_sf"/>
</dbReference>
<dbReference type="GO" id="GO:0006355">
    <property type="term" value="P:regulation of DNA-templated transcription"/>
    <property type="evidence" value="ECO:0007669"/>
    <property type="project" value="InterPro"/>
</dbReference>
<feature type="domain" description="Homeobox" evidence="6">
    <location>
        <begin position="55"/>
        <end position="109"/>
    </location>
</feature>
<evidence type="ECO:0000259" key="6">
    <source>
        <dbReference type="PROSITE" id="PS50071"/>
    </source>
</evidence>
<evidence type="ECO:0000313" key="8">
    <source>
        <dbReference type="WBParaSite" id="PDA_v2.g17755.t1"/>
    </source>
</evidence>
<dbReference type="PROSITE" id="PS50071">
    <property type="entry name" value="HOMEOBOX_2"/>
    <property type="match status" value="1"/>
</dbReference>
<sequence length="144" mass="16691">MDSSNAMNINILQQFSQLLFLQSMASGKPLNSMNPAMFGFPQPQQYFQQPDVIHVSRESAKPLQEWMNQHINNPYPTHSDVQKLSLQTGFSFKQIRNWFTNNRHRYEQSLGSKPLPWIKNDSPNSKKIWKSEPSTEILSALLLK</sequence>
<dbReference type="Pfam" id="PF05920">
    <property type="entry name" value="Homeobox_KN"/>
    <property type="match status" value="1"/>
</dbReference>
<accession>A0A914PSD9</accession>
<dbReference type="Proteomes" id="UP000887578">
    <property type="component" value="Unplaced"/>
</dbReference>